<accession>A0A2I5KPF9</accession>
<evidence type="ECO:0000313" key="2">
    <source>
        <dbReference type="Proteomes" id="UP000231863"/>
    </source>
</evidence>
<dbReference type="RefSeq" id="WP_100881462.1">
    <property type="nucleotide sequence ID" value="NZ_CP025043.1"/>
</dbReference>
<dbReference type="Proteomes" id="UP000231863">
    <property type="component" value="Chromosome"/>
</dbReference>
<organism evidence="1 2">
    <name type="scientific">Streptococcus suis</name>
    <dbReference type="NCBI Taxonomy" id="1307"/>
    <lineage>
        <taxon>Bacteria</taxon>
        <taxon>Bacillati</taxon>
        <taxon>Bacillota</taxon>
        <taxon>Bacilli</taxon>
        <taxon>Lactobacillales</taxon>
        <taxon>Streptococcaceae</taxon>
        <taxon>Streptococcus</taxon>
    </lineage>
</organism>
<dbReference type="EMBL" id="CP025043">
    <property type="protein sequence ID" value="AUA19239.1"/>
    <property type="molecule type" value="Genomic_DNA"/>
</dbReference>
<evidence type="ECO:0000313" key="1">
    <source>
        <dbReference type="EMBL" id="AUA19239.1"/>
    </source>
</evidence>
<gene>
    <name evidence="1" type="ORF">CWI26_06975</name>
</gene>
<proteinExistence type="predicted"/>
<dbReference type="AlphaFoldDB" id="A0A2I5KPF9"/>
<protein>
    <submittedName>
        <fullName evidence="1">Uncharacterized protein</fullName>
    </submittedName>
</protein>
<sequence length="206" mass="23139">MVTKEEWIVSFEQEHGRKPVPKEFVDARQNGEFEVADTESVLVSNVDSVVDAIDLTSEKEATIESNLANDDKVSEPKLEEYAIGSKVFCFNCGKANQTSAETCIQCGTKLSKGRETRSFFSDFTSKLTEVSAIASKKTKELTHNAQANAQIFSEKKKRETLIQALGNAYYERNKEKSGGEFQELFDEIKGIDKLIQDLNESIKQNY</sequence>
<reference evidence="1 2" key="1">
    <citation type="submission" date="2017-11" db="EMBL/GenBank/DDBJ databases">
        <title>Genome analysis of Streptococcus suis serotype chz stain ah681.</title>
        <authorList>
            <person name="Pan Z."/>
            <person name="Zhang Y."/>
            <person name="Ma J."/>
            <person name="Lu P."/>
            <person name="Zhu Y."/>
            <person name="Zhong X."/>
            <person name="Dong W."/>
            <person name="Lu C."/>
            <person name="Yao H."/>
        </authorList>
    </citation>
    <scope>NUCLEOTIDE SEQUENCE [LARGE SCALE GENOMIC DNA]</scope>
    <source>
        <strain evidence="1 2">AH681</strain>
    </source>
</reference>
<name>A0A2I5KPF9_STRSU</name>